<comment type="subunit">
    <text evidence="5 6">Supercomplex made of cofactors A to E. Cofactors A and D function by capturing and stabilizing tubulin in a quasi-native conformation. Cofactor E binds to the cofactor D-tubulin complex; interaction with cofactor C then causes the release of tubulin polypeptides that are committed to the native state.</text>
</comment>
<dbReference type="GO" id="GO:0048487">
    <property type="term" value="F:beta-tubulin binding"/>
    <property type="evidence" value="ECO:0007669"/>
    <property type="project" value="InterPro"/>
</dbReference>
<comment type="function">
    <text evidence="1">Tubulin-folding protein; involved in the early step of the tubulin folding pathway.</text>
</comment>
<keyword evidence="8" id="KW-1185">Reference proteome</keyword>
<comment type="similarity">
    <text evidence="2 6">Belongs to the TBCA family.</text>
</comment>
<evidence type="ECO:0000256" key="4">
    <source>
        <dbReference type="ARBA" id="ARBA00023186"/>
    </source>
</evidence>
<accession>A0A8D2DPC3</accession>
<keyword evidence="4 6" id="KW-0143">Chaperone</keyword>
<dbReference type="PANTHER" id="PTHR21500">
    <property type="entry name" value="TUBULIN-SPECIFIC CHAPERONE A"/>
    <property type="match status" value="1"/>
</dbReference>
<dbReference type="Ensembl" id="ENSSVLT00005030894.1">
    <property type="protein sequence ID" value="ENSSVLP00005027799.1"/>
    <property type="gene ID" value="ENSSVLG00005021975.1"/>
</dbReference>
<dbReference type="GeneTree" id="ENSGT00940000170540"/>
<dbReference type="InterPro" id="IPR004226">
    <property type="entry name" value="TBCA"/>
</dbReference>
<sequence length="84" mass="9964">MNEKAEKLQKKRFKWMNVEGGESYAIVKHAEFLLEPQMMTPDCQHSLEAAYTNLQKMLERRKDLKEAEEYKETHSLLYSVELEA</sequence>
<reference evidence="7" key="1">
    <citation type="submission" date="2025-05" db="UniProtKB">
        <authorList>
            <consortium name="Ensembl"/>
        </authorList>
    </citation>
    <scope>IDENTIFICATION</scope>
</reference>
<keyword evidence="6" id="KW-0963">Cytoplasm</keyword>
<dbReference type="GO" id="GO:0007023">
    <property type="term" value="P:post-chaperonin tubulin folding pathway"/>
    <property type="evidence" value="ECO:0007669"/>
    <property type="project" value="UniProtKB-UniRule"/>
</dbReference>
<dbReference type="SUPFAM" id="SSF46988">
    <property type="entry name" value="Tubulin chaperone cofactor A"/>
    <property type="match status" value="1"/>
</dbReference>
<keyword evidence="6" id="KW-0493">Microtubule</keyword>
<proteinExistence type="inferred from homology"/>
<dbReference type="PANTHER" id="PTHR21500:SF0">
    <property type="entry name" value="TUBULIN-SPECIFIC CHAPERONE A"/>
    <property type="match status" value="1"/>
</dbReference>
<comment type="subcellular location">
    <subcellularLocation>
        <location evidence="6">Cytoplasm</location>
        <location evidence="6">Cytoskeleton</location>
    </subcellularLocation>
</comment>
<name>A0A8D2DPC3_SCIVU</name>
<dbReference type="Ensembl" id="ENSSVLT00005030940.1">
    <property type="protein sequence ID" value="ENSSVLP00005027837.1"/>
    <property type="gene ID" value="ENSSVLG00005022009.1"/>
</dbReference>
<evidence type="ECO:0000256" key="6">
    <source>
        <dbReference type="RuleBase" id="RU364030"/>
    </source>
</evidence>
<keyword evidence="6" id="KW-0206">Cytoskeleton</keyword>
<dbReference type="Proteomes" id="UP000694564">
    <property type="component" value="Chromosome X"/>
</dbReference>
<dbReference type="AlphaFoldDB" id="A0A8D2DPC3"/>
<evidence type="ECO:0000256" key="1">
    <source>
        <dbReference type="ARBA" id="ARBA00003046"/>
    </source>
</evidence>
<evidence type="ECO:0000256" key="2">
    <source>
        <dbReference type="ARBA" id="ARBA00006806"/>
    </source>
</evidence>
<dbReference type="Gene3D" id="1.20.58.90">
    <property type="match status" value="1"/>
</dbReference>
<protein>
    <recommendedName>
        <fullName evidence="3 6">Tubulin-specific chaperone A</fullName>
    </recommendedName>
</protein>
<dbReference type="GO" id="GO:0007021">
    <property type="term" value="P:tubulin complex assembly"/>
    <property type="evidence" value="ECO:0007669"/>
    <property type="project" value="UniProtKB-UniRule"/>
</dbReference>
<dbReference type="GO" id="GO:0005829">
    <property type="term" value="C:cytosol"/>
    <property type="evidence" value="ECO:0007669"/>
    <property type="project" value="TreeGrafter"/>
</dbReference>
<evidence type="ECO:0000313" key="7">
    <source>
        <dbReference type="Ensembl" id="ENSSVLP00005027799.1"/>
    </source>
</evidence>
<dbReference type="InterPro" id="IPR036126">
    <property type="entry name" value="TBCA_sf"/>
</dbReference>
<evidence type="ECO:0000256" key="5">
    <source>
        <dbReference type="ARBA" id="ARBA00026055"/>
    </source>
</evidence>
<evidence type="ECO:0000313" key="8">
    <source>
        <dbReference type="Proteomes" id="UP000694564"/>
    </source>
</evidence>
<organism evidence="7 8">
    <name type="scientific">Sciurus vulgaris</name>
    <name type="common">Eurasian red squirrel</name>
    <dbReference type="NCBI Taxonomy" id="55149"/>
    <lineage>
        <taxon>Eukaryota</taxon>
        <taxon>Metazoa</taxon>
        <taxon>Chordata</taxon>
        <taxon>Craniata</taxon>
        <taxon>Vertebrata</taxon>
        <taxon>Euteleostomi</taxon>
        <taxon>Mammalia</taxon>
        <taxon>Eutheria</taxon>
        <taxon>Euarchontoglires</taxon>
        <taxon>Glires</taxon>
        <taxon>Rodentia</taxon>
        <taxon>Sciuromorpha</taxon>
        <taxon>Sciuridae</taxon>
        <taxon>Sciurinae</taxon>
        <taxon>Sciurini</taxon>
        <taxon>Sciurus</taxon>
    </lineage>
</organism>
<dbReference type="OrthoDB" id="296187at2759"/>
<dbReference type="GO" id="GO:0005874">
    <property type="term" value="C:microtubule"/>
    <property type="evidence" value="ECO:0007669"/>
    <property type="project" value="UniProtKB-KW"/>
</dbReference>
<evidence type="ECO:0000256" key="3">
    <source>
        <dbReference type="ARBA" id="ARBA00015002"/>
    </source>
</evidence>
<dbReference type="Pfam" id="PF02970">
    <property type="entry name" value="TBCA"/>
    <property type="match status" value="1"/>
</dbReference>